<proteinExistence type="predicted"/>
<keyword evidence="5" id="KW-1185">Reference proteome</keyword>
<comment type="caution">
    <text evidence="4">The sequence shown here is derived from an EMBL/GenBank/DDBJ whole genome shotgun (WGS) entry which is preliminary data.</text>
</comment>
<dbReference type="PROSITE" id="PS50089">
    <property type="entry name" value="ZF_RING_2"/>
    <property type="match status" value="1"/>
</dbReference>
<dbReference type="AlphaFoldDB" id="A0AAU9JS81"/>
<sequence>MDDIGKWIYGIGGVCTLIIGSFAVFNGINYWKYRNLKDLSVQDLVNNSENNPTKLVCVSGIVSDKNAFKPIHFKNYGKIVYSDTIEYRYAQSGRCREIHDRVISQFSLVQGRLEIMISPSNDTNIYTNTIYSKSENLSPSFELMLQGVMSFISSWFGSEVIIPVEVFHEVEEKVISCNSAITAIGKFSKTNGKITVIPDHIGFSKNEILRHLRKNLGWLWATAVILGCVFVVPAIRRLRKRRNLENQYRNIRENIPEGFHCVICLENPRDTLIEPCKHLCVCRVCCDSLNQCPVCRAGIQNTIRIYYP</sequence>
<dbReference type="InterPro" id="IPR045194">
    <property type="entry name" value="MGRN1/RNF157-like"/>
</dbReference>
<evidence type="ECO:0000313" key="5">
    <source>
        <dbReference type="Proteomes" id="UP001162131"/>
    </source>
</evidence>
<keyword evidence="2" id="KW-1133">Transmembrane helix</keyword>
<evidence type="ECO:0000256" key="1">
    <source>
        <dbReference type="PROSITE-ProRule" id="PRU00175"/>
    </source>
</evidence>
<dbReference type="Proteomes" id="UP001162131">
    <property type="component" value="Unassembled WGS sequence"/>
</dbReference>
<keyword evidence="1" id="KW-0863">Zinc-finger</keyword>
<organism evidence="4 5">
    <name type="scientific">Blepharisma stoltei</name>
    <dbReference type="NCBI Taxonomy" id="1481888"/>
    <lineage>
        <taxon>Eukaryota</taxon>
        <taxon>Sar</taxon>
        <taxon>Alveolata</taxon>
        <taxon>Ciliophora</taxon>
        <taxon>Postciliodesmatophora</taxon>
        <taxon>Heterotrichea</taxon>
        <taxon>Heterotrichida</taxon>
        <taxon>Blepharismidae</taxon>
        <taxon>Blepharisma</taxon>
    </lineage>
</organism>
<dbReference type="Gene3D" id="3.30.40.10">
    <property type="entry name" value="Zinc/RING finger domain, C3HC4 (zinc finger)"/>
    <property type="match status" value="1"/>
</dbReference>
<keyword evidence="2" id="KW-0472">Membrane</keyword>
<feature type="transmembrane region" description="Helical" evidence="2">
    <location>
        <begin position="7"/>
        <end position="31"/>
    </location>
</feature>
<dbReference type="GO" id="GO:0061630">
    <property type="term" value="F:ubiquitin protein ligase activity"/>
    <property type="evidence" value="ECO:0007669"/>
    <property type="project" value="UniProtKB-EC"/>
</dbReference>
<feature type="transmembrane region" description="Helical" evidence="2">
    <location>
        <begin position="216"/>
        <end position="235"/>
    </location>
</feature>
<evidence type="ECO:0000259" key="3">
    <source>
        <dbReference type="PROSITE" id="PS50089"/>
    </source>
</evidence>
<accession>A0AAU9JS81</accession>
<dbReference type="PANTHER" id="PTHR22996:SF0">
    <property type="entry name" value="RE60872P-RELATED"/>
    <property type="match status" value="1"/>
</dbReference>
<gene>
    <name evidence="4" type="ORF">BSTOLATCC_MIC40731</name>
</gene>
<dbReference type="InterPro" id="IPR013083">
    <property type="entry name" value="Znf_RING/FYVE/PHD"/>
</dbReference>
<dbReference type="Pfam" id="PF13920">
    <property type="entry name" value="zf-C3HC4_3"/>
    <property type="match status" value="1"/>
</dbReference>
<protein>
    <recommendedName>
        <fullName evidence="3">RING-type domain-containing protein</fullName>
    </recommendedName>
</protein>
<feature type="domain" description="RING-type" evidence="3">
    <location>
        <begin position="261"/>
        <end position="296"/>
    </location>
</feature>
<reference evidence="4" key="1">
    <citation type="submission" date="2021-09" db="EMBL/GenBank/DDBJ databases">
        <authorList>
            <consortium name="AG Swart"/>
            <person name="Singh M."/>
            <person name="Singh A."/>
            <person name="Seah K."/>
            <person name="Emmerich C."/>
        </authorList>
    </citation>
    <scope>NUCLEOTIDE SEQUENCE</scope>
    <source>
        <strain evidence="4">ATCC30299</strain>
    </source>
</reference>
<keyword evidence="2" id="KW-0812">Transmembrane</keyword>
<dbReference type="EMBL" id="CAJZBQ010000040">
    <property type="protein sequence ID" value="CAG9326302.1"/>
    <property type="molecule type" value="Genomic_DNA"/>
</dbReference>
<dbReference type="GO" id="GO:0016567">
    <property type="term" value="P:protein ubiquitination"/>
    <property type="evidence" value="ECO:0007669"/>
    <property type="project" value="TreeGrafter"/>
</dbReference>
<dbReference type="PANTHER" id="PTHR22996">
    <property type="entry name" value="MAHOGUNIN"/>
    <property type="match status" value="1"/>
</dbReference>
<dbReference type="SUPFAM" id="SSF57850">
    <property type="entry name" value="RING/U-box"/>
    <property type="match status" value="1"/>
</dbReference>
<dbReference type="GO" id="GO:0008270">
    <property type="term" value="F:zinc ion binding"/>
    <property type="evidence" value="ECO:0007669"/>
    <property type="project" value="UniProtKB-KW"/>
</dbReference>
<dbReference type="InterPro" id="IPR001841">
    <property type="entry name" value="Znf_RING"/>
</dbReference>
<evidence type="ECO:0000313" key="4">
    <source>
        <dbReference type="EMBL" id="CAG9326302.1"/>
    </source>
</evidence>
<name>A0AAU9JS81_9CILI</name>
<evidence type="ECO:0000256" key="2">
    <source>
        <dbReference type="SAM" id="Phobius"/>
    </source>
</evidence>
<keyword evidence="1" id="KW-0862">Zinc</keyword>
<keyword evidence="1" id="KW-0479">Metal-binding</keyword>